<evidence type="ECO:0000256" key="5">
    <source>
        <dbReference type="ARBA" id="ARBA00022777"/>
    </source>
</evidence>
<dbReference type="Gramene" id="OB11G18110.1">
    <property type="protein sequence ID" value="OB11G18110.1"/>
    <property type="gene ID" value="OB11G18110"/>
</dbReference>
<keyword evidence="6" id="KW-0067">ATP-binding</keyword>
<keyword evidence="3" id="KW-0808">Transferase</keyword>
<name>J3N7M5_ORYBR</name>
<dbReference type="PANTHER" id="PTHR47989:SF61">
    <property type="entry name" value="PROTEIN KINASE DOMAIN-CONTAINING PROTEIN"/>
    <property type="match status" value="1"/>
</dbReference>
<keyword evidence="4" id="KW-0547">Nucleotide-binding</keyword>
<dbReference type="OMA" id="HDCPSSI"/>
<evidence type="ECO:0000256" key="6">
    <source>
        <dbReference type="ARBA" id="ARBA00022840"/>
    </source>
</evidence>
<evidence type="ECO:0000313" key="10">
    <source>
        <dbReference type="EnsemblPlants" id="OB11G18110.1"/>
    </source>
</evidence>
<dbReference type="InterPro" id="IPR000719">
    <property type="entry name" value="Prot_kinase_dom"/>
</dbReference>
<dbReference type="SUPFAM" id="SSF56112">
    <property type="entry name" value="Protein kinase-like (PK-like)"/>
    <property type="match status" value="1"/>
</dbReference>
<accession>J3N7M5</accession>
<proteinExistence type="predicted"/>
<evidence type="ECO:0000256" key="4">
    <source>
        <dbReference type="ARBA" id="ARBA00022741"/>
    </source>
</evidence>
<dbReference type="GO" id="GO:0004674">
    <property type="term" value="F:protein serine/threonine kinase activity"/>
    <property type="evidence" value="ECO:0007669"/>
    <property type="project" value="UniProtKB-KW"/>
</dbReference>
<evidence type="ECO:0000259" key="9">
    <source>
        <dbReference type="PROSITE" id="PS50011"/>
    </source>
</evidence>
<dbReference type="EC" id="2.7.11.1" evidence="1"/>
<dbReference type="Proteomes" id="UP000006038">
    <property type="component" value="Chromosome 11"/>
</dbReference>
<dbReference type="HOGENOM" id="CLU_2310410_0_0_1"/>
<protein>
    <recommendedName>
        <fullName evidence="1">non-specific serine/threonine protein kinase</fullName>
        <ecNumber evidence="1">2.7.11.1</ecNumber>
    </recommendedName>
</protein>
<dbReference type="eggNOG" id="ENOG502QT84">
    <property type="taxonomic scope" value="Eukaryota"/>
</dbReference>
<comment type="catalytic activity">
    <reaction evidence="8">
        <text>L-seryl-[protein] + ATP = O-phospho-L-seryl-[protein] + ADP + H(+)</text>
        <dbReference type="Rhea" id="RHEA:17989"/>
        <dbReference type="Rhea" id="RHEA-COMP:9863"/>
        <dbReference type="Rhea" id="RHEA-COMP:11604"/>
        <dbReference type="ChEBI" id="CHEBI:15378"/>
        <dbReference type="ChEBI" id="CHEBI:29999"/>
        <dbReference type="ChEBI" id="CHEBI:30616"/>
        <dbReference type="ChEBI" id="CHEBI:83421"/>
        <dbReference type="ChEBI" id="CHEBI:456216"/>
        <dbReference type="EC" id="2.7.11.1"/>
    </reaction>
</comment>
<feature type="domain" description="Protein kinase" evidence="9">
    <location>
        <begin position="1"/>
        <end position="100"/>
    </location>
</feature>
<sequence>MIRGLCGAYGWTAFCLWYKSGRSGQASTLSWSVRLRIAKGAARGLAHLHECSPRRFVHGEVKPSNILLDADYNALLADFGLARLLAINQYGQTSKILLFQ</sequence>
<evidence type="ECO:0000256" key="7">
    <source>
        <dbReference type="ARBA" id="ARBA00047899"/>
    </source>
</evidence>
<evidence type="ECO:0000256" key="8">
    <source>
        <dbReference type="ARBA" id="ARBA00048679"/>
    </source>
</evidence>
<evidence type="ECO:0000256" key="2">
    <source>
        <dbReference type="ARBA" id="ARBA00022527"/>
    </source>
</evidence>
<keyword evidence="11" id="KW-1185">Reference proteome</keyword>
<dbReference type="InterPro" id="IPR011009">
    <property type="entry name" value="Kinase-like_dom_sf"/>
</dbReference>
<reference evidence="10" key="2">
    <citation type="submission" date="2013-04" db="UniProtKB">
        <authorList>
            <consortium name="EnsemblPlants"/>
        </authorList>
    </citation>
    <scope>IDENTIFICATION</scope>
</reference>
<dbReference type="PANTHER" id="PTHR47989">
    <property type="entry name" value="OS01G0750732 PROTEIN"/>
    <property type="match status" value="1"/>
</dbReference>
<dbReference type="PROSITE" id="PS50011">
    <property type="entry name" value="PROTEIN_KINASE_DOM"/>
    <property type="match status" value="1"/>
</dbReference>
<dbReference type="EnsemblPlants" id="OB11G18110.1">
    <property type="protein sequence ID" value="OB11G18110.1"/>
    <property type="gene ID" value="OB11G18110"/>
</dbReference>
<dbReference type="FunFam" id="1.10.510.10:FF:001023">
    <property type="entry name" value="Os07g0541700 protein"/>
    <property type="match status" value="1"/>
</dbReference>
<keyword evidence="5" id="KW-0418">Kinase</keyword>
<organism evidence="10">
    <name type="scientific">Oryza brachyantha</name>
    <name type="common">malo sina</name>
    <dbReference type="NCBI Taxonomy" id="4533"/>
    <lineage>
        <taxon>Eukaryota</taxon>
        <taxon>Viridiplantae</taxon>
        <taxon>Streptophyta</taxon>
        <taxon>Embryophyta</taxon>
        <taxon>Tracheophyta</taxon>
        <taxon>Spermatophyta</taxon>
        <taxon>Magnoliopsida</taxon>
        <taxon>Liliopsida</taxon>
        <taxon>Poales</taxon>
        <taxon>Poaceae</taxon>
        <taxon>BOP clade</taxon>
        <taxon>Oryzoideae</taxon>
        <taxon>Oryzeae</taxon>
        <taxon>Oryzinae</taxon>
        <taxon>Oryza</taxon>
    </lineage>
</organism>
<evidence type="ECO:0000313" key="11">
    <source>
        <dbReference type="Proteomes" id="UP000006038"/>
    </source>
</evidence>
<dbReference type="AlphaFoldDB" id="J3N7M5"/>
<keyword evidence="2" id="KW-0723">Serine/threonine-protein kinase</keyword>
<comment type="catalytic activity">
    <reaction evidence="7">
        <text>L-threonyl-[protein] + ATP = O-phospho-L-threonyl-[protein] + ADP + H(+)</text>
        <dbReference type="Rhea" id="RHEA:46608"/>
        <dbReference type="Rhea" id="RHEA-COMP:11060"/>
        <dbReference type="Rhea" id="RHEA-COMP:11605"/>
        <dbReference type="ChEBI" id="CHEBI:15378"/>
        <dbReference type="ChEBI" id="CHEBI:30013"/>
        <dbReference type="ChEBI" id="CHEBI:30616"/>
        <dbReference type="ChEBI" id="CHEBI:61977"/>
        <dbReference type="ChEBI" id="CHEBI:456216"/>
        <dbReference type="EC" id="2.7.11.1"/>
    </reaction>
</comment>
<dbReference type="Gene3D" id="1.10.510.10">
    <property type="entry name" value="Transferase(Phosphotransferase) domain 1"/>
    <property type="match status" value="1"/>
</dbReference>
<reference evidence="10" key="1">
    <citation type="journal article" date="2013" name="Nat. Commun.">
        <title>Whole-genome sequencing of Oryza brachyantha reveals mechanisms underlying Oryza genome evolution.</title>
        <authorList>
            <person name="Chen J."/>
            <person name="Huang Q."/>
            <person name="Gao D."/>
            <person name="Wang J."/>
            <person name="Lang Y."/>
            <person name="Liu T."/>
            <person name="Li B."/>
            <person name="Bai Z."/>
            <person name="Luis Goicoechea J."/>
            <person name="Liang C."/>
            <person name="Chen C."/>
            <person name="Zhang W."/>
            <person name="Sun S."/>
            <person name="Liao Y."/>
            <person name="Zhang X."/>
            <person name="Yang L."/>
            <person name="Song C."/>
            <person name="Wang M."/>
            <person name="Shi J."/>
            <person name="Liu G."/>
            <person name="Liu J."/>
            <person name="Zhou H."/>
            <person name="Zhou W."/>
            <person name="Yu Q."/>
            <person name="An N."/>
            <person name="Chen Y."/>
            <person name="Cai Q."/>
            <person name="Wang B."/>
            <person name="Liu B."/>
            <person name="Min J."/>
            <person name="Huang Y."/>
            <person name="Wu H."/>
            <person name="Li Z."/>
            <person name="Zhang Y."/>
            <person name="Yin Y."/>
            <person name="Song W."/>
            <person name="Jiang J."/>
            <person name="Jackson S.A."/>
            <person name="Wing R.A."/>
            <person name="Wang J."/>
            <person name="Chen M."/>
        </authorList>
    </citation>
    <scope>NUCLEOTIDE SEQUENCE [LARGE SCALE GENOMIC DNA]</scope>
    <source>
        <strain evidence="10">cv. IRGC 101232</strain>
    </source>
</reference>
<evidence type="ECO:0000256" key="1">
    <source>
        <dbReference type="ARBA" id="ARBA00012513"/>
    </source>
</evidence>
<evidence type="ECO:0000256" key="3">
    <source>
        <dbReference type="ARBA" id="ARBA00022679"/>
    </source>
</evidence>
<dbReference type="GO" id="GO:0005524">
    <property type="term" value="F:ATP binding"/>
    <property type="evidence" value="ECO:0007669"/>
    <property type="project" value="UniProtKB-KW"/>
</dbReference>
<dbReference type="Pfam" id="PF00069">
    <property type="entry name" value="Pkinase"/>
    <property type="match status" value="1"/>
</dbReference>